<dbReference type="OrthoDB" id="102657at2157"/>
<evidence type="ECO:0000256" key="1">
    <source>
        <dbReference type="SAM" id="Phobius"/>
    </source>
</evidence>
<dbReference type="RefSeq" id="WP_088863595.1">
    <property type="nucleotide sequence ID" value="NZ_CP014854.1"/>
</dbReference>
<dbReference type="GeneID" id="33324889"/>
<keyword evidence="1" id="KW-1133">Transmembrane helix</keyword>
<sequence length="290" mass="32055">MRAEDSIGLLEYSIALSSPLPLAWLLSEGRVGTEVSSQIYGVIGLWVPPVILLALVFSPLSAGLYYLWRRLPVMVGLEFGLYLFPGLLGLPLKLVPGYTLGFLAYTVFLLLAGYLEWSSALIPGVSRRELGEVTLSALGEVLFSMAVGMAFFFLLFAQSSWAREPPQMFPFYLLLPFLAGATVAVVLAFQVEPGGNRKPPENPSRTFLVLRAYMTAGDSPRIERLGDNGRVTLELIGGSPVKRPILLKLEWDGEVPETITLRSPWETRVLTKKREWAKGDGRYVLFTAGW</sequence>
<keyword evidence="1" id="KW-0812">Transmembrane</keyword>
<dbReference type="Proteomes" id="UP000197156">
    <property type="component" value="Chromosome"/>
</dbReference>
<feature type="transmembrane region" description="Helical" evidence="1">
    <location>
        <begin position="75"/>
        <end position="92"/>
    </location>
</feature>
<keyword evidence="3" id="KW-1185">Reference proteome</keyword>
<keyword evidence="1" id="KW-0472">Membrane</keyword>
<evidence type="ECO:0000313" key="2">
    <source>
        <dbReference type="EMBL" id="ASI99676.1"/>
    </source>
</evidence>
<dbReference type="AlphaFoldDB" id="A0A218P430"/>
<accession>A0A218P430</accession>
<feature type="transmembrane region" description="Helical" evidence="1">
    <location>
        <begin position="169"/>
        <end position="189"/>
    </location>
</feature>
<evidence type="ECO:0000313" key="3">
    <source>
        <dbReference type="Proteomes" id="UP000197156"/>
    </source>
</evidence>
<reference evidence="2 3" key="1">
    <citation type="submission" date="2016-03" db="EMBL/GenBank/DDBJ databases">
        <title>Complete genome sequence of Thermococcus celer.</title>
        <authorList>
            <person name="Oger P.M."/>
        </authorList>
    </citation>
    <scope>NUCLEOTIDE SEQUENCE [LARGE SCALE GENOMIC DNA]</scope>
    <source>
        <strain evidence="2 3">Vu 13</strain>
    </source>
</reference>
<gene>
    <name evidence="2" type="ORF">A3L02_08950</name>
</gene>
<feature type="transmembrane region" description="Helical" evidence="1">
    <location>
        <begin position="137"/>
        <end position="157"/>
    </location>
</feature>
<proteinExistence type="predicted"/>
<organism evidence="2 3">
    <name type="scientific">Thermococcus celer Vu 13 = JCM 8558</name>
    <dbReference type="NCBI Taxonomy" id="1293037"/>
    <lineage>
        <taxon>Archaea</taxon>
        <taxon>Methanobacteriati</taxon>
        <taxon>Methanobacteriota</taxon>
        <taxon>Thermococci</taxon>
        <taxon>Thermococcales</taxon>
        <taxon>Thermococcaceae</taxon>
        <taxon>Thermococcus</taxon>
    </lineage>
</organism>
<dbReference type="EMBL" id="CP014854">
    <property type="protein sequence ID" value="ASI99676.1"/>
    <property type="molecule type" value="Genomic_DNA"/>
</dbReference>
<feature type="transmembrane region" description="Helical" evidence="1">
    <location>
        <begin position="98"/>
        <end position="117"/>
    </location>
</feature>
<dbReference type="KEGG" id="tce:A3L02_08950"/>
<feature type="transmembrane region" description="Helical" evidence="1">
    <location>
        <begin position="46"/>
        <end position="68"/>
    </location>
</feature>
<name>A0A218P430_THECE</name>
<feature type="transmembrane region" description="Helical" evidence="1">
    <location>
        <begin position="7"/>
        <end position="26"/>
    </location>
</feature>
<protein>
    <submittedName>
        <fullName evidence="2">Uncharacterized protein</fullName>
    </submittedName>
</protein>